<feature type="transmembrane region" description="Helical" evidence="1">
    <location>
        <begin position="133"/>
        <end position="150"/>
    </location>
</feature>
<protein>
    <recommendedName>
        <fullName evidence="2">CAAX prenyl protease 2/Lysostaphin resistance protein A-like domain-containing protein</fullName>
    </recommendedName>
</protein>
<reference evidence="3 4" key="1">
    <citation type="submission" date="2018-10" db="EMBL/GenBank/DDBJ databases">
        <title>Genomic Encyclopedia of Type Strains, Phase IV (KMG-IV): sequencing the most valuable type-strain genomes for metagenomic binning, comparative biology and taxonomic classification.</title>
        <authorList>
            <person name="Goeker M."/>
        </authorList>
    </citation>
    <scope>NUCLEOTIDE SEQUENCE [LARGE SCALE GENOMIC DNA]</scope>
    <source>
        <strain evidence="3 4">DSM 15521</strain>
    </source>
</reference>
<dbReference type="GO" id="GO:0080120">
    <property type="term" value="P:CAAX-box protein maturation"/>
    <property type="evidence" value="ECO:0007669"/>
    <property type="project" value="UniProtKB-ARBA"/>
</dbReference>
<keyword evidence="1" id="KW-1133">Transmembrane helix</keyword>
<feature type="transmembrane region" description="Helical" evidence="1">
    <location>
        <begin position="32"/>
        <end position="49"/>
    </location>
</feature>
<dbReference type="GO" id="GO:0004175">
    <property type="term" value="F:endopeptidase activity"/>
    <property type="evidence" value="ECO:0007669"/>
    <property type="project" value="UniProtKB-ARBA"/>
</dbReference>
<sequence length="194" mass="22232">MAFKKCSNCSFVKSYFLVILVAAFTLRFLPQYSIFVNTLLLIGIPVLIYRKDAYELGFRNFLSGLKWGLLVSVIVLGVYFILCSSFSKVNFGFSVNALLFYLSVAIGEEVFFRGFFYSLFDNEEILKGFLTKNNLVSSTLFGVAHSLIYYDPSMFKVFFPSLVMGWLYERSGSIVAPVIFHWLSDLIYQFVRCV</sequence>
<organism evidence="3 4">
    <name type="scientific">Thermovibrio guaymasensis</name>
    <dbReference type="NCBI Taxonomy" id="240167"/>
    <lineage>
        <taxon>Bacteria</taxon>
        <taxon>Pseudomonadati</taxon>
        <taxon>Aquificota</taxon>
        <taxon>Aquificia</taxon>
        <taxon>Desulfurobacteriales</taxon>
        <taxon>Desulfurobacteriaceae</taxon>
        <taxon>Thermovibrio</taxon>
    </lineage>
</organism>
<dbReference type="Proteomes" id="UP000280881">
    <property type="component" value="Unassembled WGS sequence"/>
</dbReference>
<accession>A0A420W8M8</accession>
<dbReference type="Pfam" id="PF02517">
    <property type="entry name" value="Rce1-like"/>
    <property type="match status" value="1"/>
</dbReference>
<proteinExistence type="predicted"/>
<evidence type="ECO:0000256" key="1">
    <source>
        <dbReference type="SAM" id="Phobius"/>
    </source>
</evidence>
<keyword evidence="1" id="KW-0812">Transmembrane</keyword>
<name>A0A420W8M8_9BACT</name>
<feature type="transmembrane region" description="Helical" evidence="1">
    <location>
        <begin position="61"/>
        <end position="81"/>
    </location>
</feature>
<evidence type="ECO:0000313" key="4">
    <source>
        <dbReference type="Proteomes" id="UP000280881"/>
    </source>
</evidence>
<dbReference type="EMBL" id="RBIE01000001">
    <property type="protein sequence ID" value="RKQ63669.1"/>
    <property type="molecule type" value="Genomic_DNA"/>
</dbReference>
<feature type="transmembrane region" description="Helical" evidence="1">
    <location>
        <begin position="93"/>
        <end position="112"/>
    </location>
</feature>
<dbReference type="OrthoDB" id="15151at2"/>
<evidence type="ECO:0000259" key="2">
    <source>
        <dbReference type="Pfam" id="PF02517"/>
    </source>
</evidence>
<dbReference type="AlphaFoldDB" id="A0A420W8M8"/>
<keyword evidence="1" id="KW-0472">Membrane</keyword>
<evidence type="ECO:0000313" key="3">
    <source>
        <dbReference type="EMBL" id="RKQ63669.1"/>
    </source>
</evidence>
<dbReference type="RefSeq" id="WP_121169909.1">
    <property type="nucleotide sequence ID" value="NZ_RBIE01000001.1"/>
</dbReference>
<dbReference type="InterPro" id="IPR003675">
    <property type="entry name" value="Rce1/LyrA-like_dom"/>
</dbReference>
<keyword evidence="4" id="KW-1185">Reference proteome</keyword>
<comment type="caution">
    <text evidence="3">The sequence shown here is derived from an EMBL/GenBank/DDBJ whole genome shotgun (WGS) entry which is preliminary data.</text>
</comment>
<feature type="domain" description="CAAX prenyl protease 2/Lysostaphin resistance protein A-like" evidence="2">
    <location>
        <begin position="94"/>
        <end position="186"/>
    </location>
</feature>
<feature type="transmembrane region" description="Helical" evidence="1">
    <location>
        <begin position="7"/>
        <end position="26"/>
    </location>
</feature>
<gene>
    <name evidence="3" type="ORF">C7457_0549</name>
</gene>